<comment type="similarity">
    <text evidence="7">Belongs to the binding-protein-dependent transport system permease family.</text>
</comment>
<dbReference type="GO" id="GO:0055085">
    <property type="term" value="P:transmembrane transport"/>
    <property type="evidence" value="ECO:0007669"/>
    <property type="project" value="InterPro"/>
</dbReference>
<dbReference type="Proteomes" id="UP001238969">
    <property type="component" value="Unassembled WGS sequence"/>
</dbReference>
<feature type="domain" description="ABC transmembrane type-1" evidence="8">
    <location>
        <begin position="80"/>
        <end position="271"/>
    </location>
</feature>
<feature type="transmembrane region" description="Helical" evidence="7">
    <location>
        <begin position="192"/>
        <end position="217"/>
    </location>
</feature>
<evidence type="ECO:0000313" key="9">
    <source>
        <dbReference type="EMBL" id="MDK6861517.1"/>
    </source>
</evidence>
<feature type="transmembrane region" description="Helical" evidence="7">
    <location>
        <begin position="250"/>
        <end position="271"/>
    </location>
</feature>
<dbReference type="PANTHER" id="PTHR32243:SF18">
    <property type="entry name" value="INNER MEMBRANE ABC TRANSPORTER PERMEASE PROTEIN YCJP"/>
    <property type="match status" value="1"/>
</dbReference>
<dbReference type="SUPFAM" id="SSF161098">
    <property type="entry name" value="MetI-like"/>
    <property type="match status" value="1"/>
</dbReference>
<reference evidence="11 12" key="1">
    <citation type="submission" date="2017-07" db="EMBL/GenBank/DDBJ databases">
        <title>A comparative genomics approach to explaining the enigmatic role of Gardnerella vaginalis in the vaginal microbiome.</title>
        <authorList>
            <person name="Vancuren S.J."/>
            <person name="Hill J.E."/>
        </authorList>
    </citation>
    <scope>NUCLEOTIDE SEQUENCE [LARGE SCALE GENOMIC DNA]</scope>
    <source>
        <strain evidence="11 12">WP023</strain>
    </source>
</reference>
<evidence type="ECO:0000256" key="4">
    <source>
        <dbReference type="ARBA" id="ARBA00022692"/>
    </source>
</evidence>
<dbReference type="CDD" id="cd06261">
    <property type="entry name" value="TM_PBP2"/>
    <property type="match status" value="1"/>
</dbReference>
<dbReference type="InterPro" id="IPR050901">
    <property type="entry name" value="BP-dep_ABC_trans_perm"/>
</dbReference>
<organism evidence="9 13">
    <name type="scientific">Gardnerella vaginalis</name>
    <dbReference type="NCBI Taxonomy" id="2702"/>
    <lineage>
        <taxon>Bacteria</taxon>
        <taxon>Bacillati</taxon>
        <taxon>Actinomycetota</taxon>
        <taxon>Actinomycetes</taxon>
        <taxon>Bifidobacteriales</taxon>
        <taxon>Bifidobacteriaceae</taxon>
        <taxon>Gardnerella</taxon>
    </lineage>
</organism>
<evidence type="ECO:0000313" key="10">
    <source>
        <dbReference type="EMBL" id="MDK7064042.1"/>
    </source>
</evidence>
<sequence length="285" mass="31680">MKIVTLLDLLRRRVTLNKIINTLLAFVFIIVWIFPVYWMCVTAFSPRNEVLQSKPTLLPSHWSFEHMHDAFSSDSMLSYACNSLLVTVLSVVIAVIVAFLACAALTMHAFAGRKLIMAAVIVVQMIPATAILIPQFIVFNRFGMLDTYVGLVLAYVTAVLPVAIWNLRGFFLAMPMSIFESARVEGASEWQILWRITFPLAAPGIIATSVFACIHAWNDYLIAYTFMKTQEKYTLPVWLASFATPSGVDVGAQMAASLIFSVPVIVFFLIIQHGLTFGSMQGAIK</sequence>
<dbReference type="Proteomes" id="UP000258379">
    <property type="component" value="Unassembled WGS sequence"/>
</dbReference>
<feature type="transmembrane region" description="Helical" evidence="7">
    <location>
        <begin position="20"/>
        <end position="44"/>
    </location>
</feature>
<keyword evidence="3" id="KW-1003">Cell membrane</keyword>
<dbReference type="GO" id="GO:0005886">
    <property type="term" value="C:plasma membrane"/>
    <property type="evidence" value="ECO:0007669"/>
    <property type="project" value="UniProtKB-SubCell"/>
</dbReference>
<evidence type="ECO:0000256" key="7">
    <source>
        <dbReference type="RuleBase" id="RU363032"/>
    </source>
</evidence>
<evidence type="ECO:0000256" key="2">
    <source>
        <dbReference type="ARBA" id="ARBA00022448"/>
    </source>
</evidence>
<evidence type="ECO:0000259" key="8">
    <source>
        <dbReference type="PROSITE" id="PS50928"/>
    </source>
</evidence>
<feature type="transmembrane region" description="Helical" evidence="7">
    <location>
        <begin position="115"/>
        <end position="137"/>
    </location>
</feature>
<dbReference type="RefSeq" id="WP_004113011.1">
    <property type="nucleotide sequence ID" value="NZ_CP033836.1"/>
</dbReference>
<evidence type="ECO:0000313" key="13">
    <source>
        <dbReference type="Proteomes" id="UP001238969"/>
    </source>
</evidence>
<protein>
    <submittedName>
        <fullName evidence="9">Carbohydrate ABC transporter permease</fullName>
    </submittedName>
</protein>
<feature type="transmembrane region" description="Helical" evidence="7">
    <location>
        <begin position="77"/>
        <end position="103"/>
    </location>
</feature>
<proteinExistence type="inferred from homology"/>
<name>A0A0J8F7U9_GARVA</name>
<dbReference type="EMBL" id="JASOLZ010000002">
    <property type="protein sequence ID" value="MDK6861517.1"/>
    <property type="molecule type" value="Genomic_DNA"/>
</dbReference>
<keyword evidence="4 7" id="KW-0812">Transmembrane</keyword>
<evidence type="ECO:0000256" key="6">
    <source>
        <dbReference type="ARBA" id="ARBA00023136"/>
    </source>
</evidence>
<evidence type="ECO:0000313" key="11">
    <source>
        <dbReference type="EMBL" id="RFT28994.1"/>
    </source>
</evidence>
<evidence type="ECO:0000256" key="1">
    <source>
        <dbReference type="ARBA" id="ARBA00004651"/>
    </source>
</evidence>
<dbReference type="PROSITE" id="PS50928">
    <property type="entry name" value="ABC_TM1"/>
    <property type="match status" value="1"/>
</dbReference>
<dbReference type="InterPro" id="IPR000515">
    <property type="entry name" value="MetI-like"/>
</dbReference>
<evidence type="ECO:0000256" key="5">
    <source>
        <dbReference type="ARBA" id="ARBA00022989"/>
    </source>
</evidence>
<dbReference type="Gene3D" id="1.10.3720.10">
    <property type="entry name" value="MetI-like"/>
    <property type="match status" value="1"/>
</dbReference>
<dbReference type="OMA" id="ASGMDWA"/>
<dbReference type="AlphaFoldDB" id="A0A0J8F7U9"/>
<reference evidence="9 13" key="2">
    <citation type="submission" date="2023-05" db="EMBL/GenBank/DDBJ databases">
        <title>Cataloging the Phylogenetic Diversity of Human Bladder Bacteria.</title>
        <authorList>
            <person name="Du J."/>
        </authorList>
    </citation>
    <scope>NUCLEOTIDE SEQUENCE [LARGE SCALE GENOMIC DNA]</scope>
    <source>
        <strain evidence="10">UMB6789</strain>
        <strain evidence="9 13">UMB6972</strain>
    </source>
</reference>
<gene>
    <name evidence="11" type="ORF">CG405_04280</name>
    <name evidence="9" type="ORF">QP355_02500</name>
    <name evidence="10" type="ORF">QP372_05880</name>
</gene>
<keyword evidence="5 7" id="KW-1133">Transmembrane helix</keyword>
<dbReference type="Proteomes" id="UP001237784">
    <property type="component" value="Unassembled WGS sequence"/>
</dbReference>
<accession>A0A0J8F7U9</accession>
<keyword evidence="2 7" id="KW-0813">Transport</keyword>
<dbReference type="PANTHER" id="PTHR32243">
    <property type="entry name" value="MALTOSE TRANSPORT SYSTEM PERMEASE-RELATED"/>
    <property type="match status" value="1"/>
</dbReference>
<feature type="transmembrane region" description="Helical" evidence="7">
    <location>
        <begin position="149"/>
        <end position="171"/>
    </location>
</feature>
<dbReference type="InterPro" id="IPR035906">
    <property type="entry name" value="MetI-like_sf"/>
</dbReference>
<evidence type="ECO:0000256" key="3">
    <source>
        <dbReference type="ARBA" id="ARBA00022475"/>
    </source>
</evidence>
<dbReference type="GeneID" id="45577090"/>
<evidence type="ECO:0000313" key="12">
    <source>
        <dbReference type="Proteomes" id="UP000258379"/>
    </source>
</evidence>
<comment type="caution">
    <text evidence="9">The sequence shown here is derived from an EMBL/GenBank/DDBJ whole genome shotgun (WGS) entry which is preliminary data.</text>
</comment>
<keyword evidence="6 7" id="KW-0472">Membrane</keyword>
<comment type="subcellular location">
    <subcellularLocation>
        <location evidence="1 7">Cell membrane</location>
        <topology evidence="1 7">Multi-pass membrane protein</topology>
    </subcellularLocation>
</comment>
<dbReference type="EMBL" id="JASOME010000007">
    <property type="protein sequence ID" value="MDK7064042.1"/>
    <property type="molecule type" value="Genomic_DNA"/>
</dbReference>
<dbReference type="Pfam" id="PF00528">
    <property type="entry name" value="BPD_transp_1"/>
    <property type="match status" value="1"/>
</dbReference>
<dbReference type="EMBL" id="NNRU01000003">
    <property type="protein sequence ID" value="RFT28994.1"/>
    <property type="molecule type" value="Genomic_DNA"/>
</dbReference>